<dbReference type="AlphaFoldDB" id="A0A6I1MI30"/>
<accession>A0A6I1MI30</accession>
<name>A0A6I1MI30_9CLOT</name>
<dbReference type="OrthoDB" id="1933944at2"/>
<protein>
    <recommendedName>
        <fullName evidence="3">Comf operon protein A, DNA transporter ATPase</fullName>
    </recommendedName>
</protein>
<dbReference type="RefSeq" id="WP_152887280.1">
    <property type="nucleotide sequence ID" value="NZ_WHJC01000011.1"/>
</dbReference>
<proteinExistence type="predicted"/>
<evidence type="ECO:0000313" key="1">
    <source>
        <dbReference type="EMBL" id="MPQ42554.1"/>
    </source>
</evidence>
<organism evidence="1 2">
    <name type="scientific">Clostridium tarantellae</name>
    <dbReference type="NCBI Taxonomy" id="39493"/>
    <lineage>
        <taxon>Bacteria</taxon>
        <taxon>Bacillati</taxon>
        <taxon>Bacillota</taxon>
        <taxon>Clostridia</taxon>
        <taxon>Eubacteriales</taxon>
        <taxon>Clostridiaceae</taxon>
        <taxon>Clostridium</taxon>
    </lineage>
</organism>
<evidence type="ECO:0008006" key="3">
    <source>
        <dbReference type="Google" id="ProtNLM"/>
    </source>
</evidence>
<dbReference type="EMBL" id="WHJC01000011">
    <property type="protein sequence ID" value="MPQ42554.1"/>
    <property type="molecule type" value="Genomic_DNA"/>
</dbReference>
<evidence type="ECO:0000313" key="2">
    <source>
        <dbReference type="Proteomes" id="UP000430345"/>
    </source>
</evidence>
<dbReference type="Proteomes" id="UP000430345">
    <property type="component" value="Unassembled WGS sequence"/>
</dbReference>
<sequence>MSCYMNANKLIRGEVNELKKWYFNDNKILNLICEPYQKMSSLYRFIQELLKENKLKVLYINKEKKIINELKCNSDVEYILFSQIYSIGNKFYDLIIYDDITYYSKKILVEFREELIFLLKRTKKIIFCSAYEIFNNVQLLETINFNRKENFIEPRIIETRLNLKKAMPYLLYDYLKWFIKEERLLVIYTPTIELKNCIFNYYTNKLNLTNEVHIIQSNKDELLKDIEKFKYRGKNCFIITNELEVYLDKIKDVDIMFYFSEHNQFDFKKILYTCGILTNNEKYKRELLLICNKENNNIEKAKNIARRFNRIAWEKENKNL</sequence>
<keyword evidence="2" id="KW-1185">Reference proteome</keyword>
<reference evidence="1 2" key="1">
    <citation type="submission" date="2019-10" db="EMBL/GenBank/DDBJ databases">
        <title>The Genome Sequence of Clostridium tarantellae Isolated from Fish Brain.</title>
        <authorList>
            <person name="Bano L."/>
            <person name="Kiel M."/>
            <person name="Sales G."/>
            <person name="Doxey A.C."/>
            <person name="Mansfield M.J."/>
            <person name="Schiavone M."/>
            <person name="Rossetto O."/>
            <person name="Pirazzini M."/>
            <person name="Dobrindt U."/>
            <person name="Montecucco C."/>
        </authorList>
    </citation>
    <scope>NUCLEOTIDE SEQUENCE [LARGE SCALE GENOMIC DNA]</scope>
    <source>
        <strain evidence="1 2">DSM 3997</strain>
    </source>
</reference>
<gene>
    <name evidence="1" type="ORF">GBZ86_02105</name>
</gene>
<comment type="caution">
    <text evidence="1">The sequence shown here is derived from an EMBL/GenBank/DDBJ whole genome shotgun (WGS) entry which is preliminary data.</text>
</comment>